<feature type="chain" id="PRO_5016814255" description="exo-alpha-sialidase" evidence="4">
    <location>
        <begin position="21"/>
        <end position="397"/>
    </location>
</feature>
<dbReference type="PANTHER" id="PTHR10628">
    <property type="entry name" value="SIALIDASE"/>
    <property type="match status" value="1"/>
</dbReference>
<dbReference type="Proteomes" id="UP000255233">
    <property type="component" value="Unassembled WGS sequence"/>
</dbReference>
<comment type="catalytic activity">
    <reaction evidence="1">
        <text>Hydrolysis of alpha-(2-&gt;3)-, alpha-(2-&gt;6)-, alpha-(2-&gt;8)- glycosidic linkages of terminal sialic acid residues in oligosaccharides, glycoproteins, glycolipids, colominic acid and synthetic substrates.</text>
        <dbReference type="EC" id="3.2.1.18"/>
    </reaction>
</comment>
<dbReference type="EMBL" id="UGVL01000001">
    <property type="protein sequence ID" value="SUE33909.1"/>
    <property type="molecule type" value="Genomic_DNA"/>
</dbReference>
<dbReference type="SUPFAM" id="SSF50939">
    <property type="entry name" value="Sialidases"/>
    <property type="match status" value="1"/>
</dbReference>
<gene>
    <name evidence="6" type="primary">nedA</name>
    <name evidence="6" type="ORF">NCTC11190_01123</name>
</gene>
<dbReference type="GO" id="GO:0009313">
    <property type="term" value="P:oligosaccharide catabolic process"/>
    <property type="evidence" value="ECO:0007669"/>
    <property type="project" value="TreeGrafter"/>
</dbReference>
<comment type="similarity">
    <text evidence="2">Belongs to the glycosyl hydrolase 33 family.</text>
</comment>
<evidence type="ECO:0000313" key="6">
    <source>
        <dbReference type="EMBL" id="SUE33909.1"/>
    </source>
</evidence>
<keyword evidence="7" id="KW-1185">Reference proteome</keyword>
<dbReference type="CDD" id="cd15482">
    <property type="entry name" value="Sialidase_non-viral"/>
    <property type="match status" value="1"/>
</dbReference>
<sequence>MKHLLSLFFLGFLCHFPASAQRPYTVVRQPGQDGVHTCRIPGLATTPKGTLLAIYDARYESSRDLQGRMAIGLSRSTDRGKTWEPMRTVLDMGRWGGLPAKYNGVSDACILVDSASGKIYVAGLWMHGLLDDEGKWIEGLTEDSTRWQHQWVGRGSQPGTSPYRTCQFLLAESSDDGRTWSAPRNITASVKRPEWWLFAPAPGRGIVTRDGILVFPTQGRDSAGIPFSGIMYSTDRGRTWHASAPAASQTTECAVAELGDGRLMLNMRNNRRTGRVVCTTADLGESWQVHPTSEKALVEPVCMASLHRHVYTEKGTARSVLLFCNPASATERRNMTLRVSRDDGTSWSRGILLDSTLSFGYSCITSLDQHTIGVLYESGGSRIVFQTIGLDELLRAE</sequence>
<keyword evidence="6" id="KW-0326">Glycosidase</keyword>
<dbReference type="AlphaFoldDB" id="A0A379MT15"/>
<evidence type="ECO:0000256" key="4">
    <source>
        <dbReference type="SAM" id="SignalP"/>
    </source>
</evidence>
<evidence type="ECO:0000256" key="1">
    <source>
        <dbReference type="ARBA" id="ARBA00000427"/>
    </source>
</evidence>
<dbReference type="InterPro" id="IPR011040">
    <property type="entry name" value="Sialidase"/>
</dbReference>
<dbReference type="Pfam" id="PF13859">
    <property type="entry name" value="BNR_3"/>
    <property type="match status" value="1"/>
</dbReference>
<dbReference type="Gene3D" id="2.120.10.10">
    <property type="match status" value="1"/>
</dbReference>
<dbReference type="GO" id="GO:0004308">
    <property type="term" value="F:exo-alpha-sialidase activity"/>
    <property type="evidence" value="ECO:0007669"/>
    <property type="project" value="UniProtKB-EC"/>
</dbReference>
<feature type="domain" description="Sialidase" evidence="5">
    <location>
        <begin position="40"/>
        <end position="343"/>
    </location>
</feature>
<dbReference type="STRING" id="880526.GCA_000427365_00324"/>
<proteinExistence type="inferred from homology"/>
<protein>
    <recommendedName>
        <fullName evidence="3">exo-alpha-sialidase</fullName>
        <ecNumber evidence="3">3.2.1.18</ecNumber>
    </recommendedName>
</protein>
<dbReference type="InterPro" id="IPR026856">
    <property type="entry name" value="Sialidase_fam"/>
</dbReference>
<evidence type="ECO:0000313" key="7">
    <source>
        <dbReference type="Proteomes" id="UP000255233"/>
    </source>
</evidence>
<accession>A0A379MT15</accession>
<dbReference type="GO" id="GO:0005737">
    <property type="term" value="C:cytoplasm"/>
    <property type="evidence" value="ECO:0007669"/>
    <property type="project" value="TreeGrafter"/>
</dbReference>
<keyword evidence="4" id="KW-0732">Signal</keyword>
<dbReference type="GO" id="GO:0006689">
    <property type="term" value="P:ganglioside catabolic process"/>
    <property type="evidence" value="ECO:0007669"/>
    <property type="project" value="TreeGrafter"/>
</dbReference>
<dbReference type="InterPro" id="IPR036278">
    <property type="entry name" value="Sialidase_sf"/>
</dbReference>
<dbReference type="PANTHER" id="PTHR10628:SF30">
    <property type="entry name" value="EXO-ALPHA-SIALIDASE"/>
    <property type="match status" value="1"/>
</dbReference>
<reference evidence="6 7" key="1">
    <citation type="submission" date="2018-06" db="EMBL/GenBank/DDBJ databases">
        <authorList>
            <consortium name="Pathogen Informatics"/>
            <person name="Doyle S."/>
        </authorList>
    </citation>
    <scope>NUCLEOTIDE SEQUENCE [LARGE SCALE GENOMIC DNA]</scope>
    <source>
        <strain evidence="6 7">NCTC11190</strain>
    </source>
</reference>
<evidence type="ECO:0000259" key="5">
    <source>
        <dbReference type="Pfam" id="PF13859"/>
    </source>
</evidence>
<evidence type="ECO:0000256" key="2">
    <source>
        <dbReference type="ARBA" id="ARBA00009348"/>
    </source>
</evidence>
<dbReference type="GO" id="GO:0016020">
    <property type="term" value="C:membrane"/>
    <property type="evidence" value="ECO:0007669"/>
    <property type="project" value="TreeGrafter"/>
</dbReference>
<feature type="signal peptide" evidence="4">
    <location>
        <begin position="1"/>
        <end position="20"/>
    </location>
</feature>
<name>A0A379MT15_9BACT</name>
<dbReference type="EC" id="3.2.1.18" evidence="3"/>
<evidence type="ECO:0000256" key="3">
    <source>
        <dbReference type="ARBA" id="ARBA00012733"/>
    </source>
</evidence>
<keyword evidence="6" id="KW-0378">Hydrolase</keyword>
<organism evidence="6 7">
    <name type="scientific">Rikenella microfusus</name>
    <dbReference type="NCBI Taxonomy" id="28139"/>
    <lineage>
        <taxon>Bacteria</taxon>
        <taxon>Pseudomonadati</taxon>
        <taxon>Bacteroidota</taxon>
        <taxon>Bacteroidia</taxon>
        <taxon>Bacteroidales</taxon>
        <taxon>Rikenellaceae</taxon>
        <taxon>Rikenella</taxon>
    </lineage>
</organism>